<gene>
    <name evidence="2" type="ORF">FJV41_28555</name>
</gene>
<proteinExistence type="predicted"/>
<evidence type="ECO:0000313" key="3">
    <source>
        <dbReference type="Proteomes" id="UP000315369"/>
    </source>
</evidence>
<dbReference type="EMBL" id="VIFM01000135">
    <property type="protein sequence ID" value="TQF12528.1"/>
    <property type="molecule type" value="Genomic_DNA"/>
</dbReference>
<dbReference type="OrthoDB" id="7584480at2"/>
<dbReference type="SMART" id="SM00923">
    <property type="entry name" value="MbtH"/>
    <property type="match status" value="1"/>
</dbReference>
<dbReference type="GO" id="GO:0019290">
    <property type="term" value="P:siderophore biosynthetic process"/>
    <property type="evidence" value="ECO:0007669"/>
    <property type="project" value="TreeGrafter"/>
</dbReference>
<dbReference type="SUPFAM" id="SSF160582">
    <property type="entry name" value="MbtH-like"/>
    <property type="match status" value="1"/>
</dbReference>
<sequence>MAAFLGSDESVSCKVVVNHEGQYSIWPVERPNPPGWRDEGFHGARSDCVAHIDNAWTDMRPLSTRSEQTS</sequence>
<dbReference type="Pfam" id="PF03621">
    <property type="entry name" value="MbtH"/>
    <property type="match status" value="1"/>
</dbReference>
<dbReference type="AlphaFoldDB" id="A0A540WU39"/>
<protein>
    <submittedName>
        <fullName evidence="2">MbtH family protein</fullName>
    </submittedName>
</protein>
<dbReference type="InterPro" id="IPR037407">
    <property type="entry name" value="MLP_fam"/>
</dbReference>
<dbReference type="Gene3D" id="3.90.820.10">
    <property type="entry name" value="Structural Genomics, Unknown Function 30-nov-00 1gh9 Mol_id"/>
    <property type="match status" value="1"/>
</dbReference>
<accession>A0A540WU39</accession>
<reference evidence="2 3" key="1">
    <citation type="submission" date="2019-06" db="EMBL/GenBank/DDBJ databases">
        <authorList>
            <person name="Livingstone P."/>
            <person name="Whitworth D."/>
        </authorList>
    </citation>
    <scope>NUCLEOTIDE SEQUENCE [LARGE SCALE GENOMIC DNA]</scope>
    <source>
        <strain evidence="2 3">AM401</strain>
    </source>
</reference>
<evidence type="ECO:0000259" key="1">
    <source>
        <dbReference type="SMART" id="SM00923"/>
    </source>
</evidence>
<organism evidence="2 3">
    <name type="scientific">Myxococcus llanfairpwllgwyngyllgogerychwyrndrobwllllantysiliogogogochensis</name>
    <dbReference type="NCBI Taxonomy" id="2590453"/>
    <lineage>
        <taxon>Bacteria</taxon>
        <taxon>Pseudomonadati</taxon>
        <taxon>Myxococcota</taxon>
        <taxon>Myxococcia</taxon>
        <taxon>Myxococcales</taxon>
        <taxon>Cystobacterineae</taxon>
        <taxon>Myxococcaceae</taxon>
        <taxon>Myxococcus</taxon>
    </lineage>
</organism>
<dbReference type="RefSeq" id="WP_141645734.1">
    <property type="nucleotide sequence ID" value="NZ_VIFM01000135.1"/>
</dbReference>
<dbReference type="Proteomes" id="UP000315369">
    <property type="component" value="Unassembled WGS sequence"/>
</dbReference>
<dbReference type="GO" id="GO:0005829">
    <property type="term" value="C:cytosol"/>
    <property type="evidence" value="ECO:0007669"/>
    <property type="project" value="TreeGrafter"/>
</dbReference>
<dbReference type="PANTHER" id="PTHR38444:SF1">
    <property type="entry name" value="ENTEROBACTIN BIOSYNTHESIS PROTEIN YBDZ"/>
    <property type="match status" value="1"/>
</dbReference>
<comment type="caution">
    <text evidence="2">The sequence shown here is derived from an EMBL/GenBank/DDBJ whole genome shotgun (WGS) entry which is preliminary data.</text>
</comment>
<evidence type="ECO:0000313" key="2">
    <source>
        <dbReference type="EMBL" id="TQF12528.1"/>
    </source>
</evidence>
<name>A0A540WU39_9BACT</name>
<dbReference type="InterPro" id="IPR038020">
    <property type="entry name" value="MbtH-like_sf"/>
</dbReference>
<feature type="domain" description="MbtH-like" evidence="1">
    <location>
        <begin position="8"/>
        <end position="54"/>
    </location>
</feature>
<dbReference type="PANTHER" id="PTHR38444">
    <property type="entry name" value="ENTEROBACTIN BIOSYNTHESIS PROTEIN YBDZ"/>
    <property type="match status" value="1"/>
</dbReference>
<dbReference type="InterPro" id="IPR005153">
    <property type="entry name" value="MbtH-like_dom"/>
</dbReference>
<keyword evidence="3" id="KW-1185">Reference proteome</keyword>